<protein>
    <submittedName>
        <fullName evidence="1">Uncharacterized protein</fullName>
    </submittedName>
</protein>
<keyword evidence="2" id="KW-1185">Reference proteome</keyword>
<sequence length="119" mass="13415">MVRFWGKGTKVQLRTRVESEFSHSILNSKFEISQEPKSCSFVQEINPNPTKSGRQAGWAAVAEKGCGSCWNDLVRAAIVDVCKLLFTLLGFSVYSRVGEEERERKGHFVWAAIRMFGSL</sequence>
<gene>
    <name evidence="1" type="ORF">KY290_033224</name>
</gene>
<dbReference type="EMBL" id="JAIVGD010000026">
    <property type="protein sequence ID" value="KAH0740181.1"/>
    <property type="molecule type" value="Genomic_DNA"/>
</dbReference>
<organism evidence="1 2">
    <name type="scientific">Solanum tuberosum</name>
    <name type="common">Potato</name>
    <dbReference type="NCBI Taxonomy" id="4113"/>
    <lineage>
        <taxon>Eukaryota</taxon>
        <taxon>Viridiplantae</taxon>
        <taxon>Streptophyta</taxon>
        <taxon>Embryophyta</taxon>
        <taxon>Tracheophyta</taxon>
        <taxon>Spermatophyta</taxon>
        <taxon>Magnoliopsida</taxon>
        <taxon>eudicotyledons</taxon>
        <taxon>Gunneridae</taxon>
        <taxon>Pentapetalae</taxon>
        <taxon>asterids</taxon>
        <taxon>lamiids</taxon>
        <taxon>Solanales</taxon>
        <taxon>Solanaceae</taxon>
        <taxon>Solanoideae</taxon>
        <taxon>Solaneae</taxon>
        <taxon>Solanum</taxon>
    </lineage>
</organism>
<dbReference type="Proteomes" id="UP000826656">
    <property type="component" value="Unassembled WGS sequence"/>
</dbReference>
<name>A0ABQ7U030_SOLTU</name>
<accession>A0ABQ7U030</accession>
<comment type="caution">
    <text evidence="1">The sequence shown here is derived from an EMBL/GenBank/DDBJ whole genome shotgun (WGS) entry which is preliminary data.</text>
</comment>
<proteinExistence type="predicted"/>
<evidence type="ECO:0000313" key="2">
    <source>
        <dbReference type="Proteomes" id="UP000826656"/>
    </source>
</evidence>
<reference evidence="1 2" key="1">
    <citation type="journal article" date="2021" name="bioRxiv">
        <title>Chromosome-scale and haplotype-resolved genome assembly of a tetraploid potato cultivar.</title>
        <authorList>
            <person name="Sun H."/>
            <person name="Jiao W.-B."/>
            <person name="Krause K."/>
            <person name="Campoy J.A."/>
            <person name="Goel M."/>
            <person name="Folz-Donahue K."/>
            <person name="Kukat C."/>
            <person name="Huettel B."/>
            <person name="Schneeberger K."/>
        </authorList>
    </citation>
    <scope>NUCLEOTIDE SEQUENCE [LARGE SCALE GENOMIC DNA]</scope>
    <source>
        <strain evidence="1">SolTubOtavaFocal</strain>
        <tissue evidence="1">Leaves</tissue>
    </source>
</reference>
<evidence type="ECO:0000313" key="1">
    <source>
        <dbReference type="EMBL" id="KAH0740181.1"/>
    </source>
</evidence>